<dbReference type="InterPro" id="IPR009057">
    <property type="entry name" value="Homeodomain-like_sf"/>
</dbReference>
<reference evidence="5 6" key="1">
    <citation type="submission" date="2018-05" db="EMBL/GenBank/DDBJ databases">
        <title>The Hungate 1000. A catalogue of reference genomes from the rumen microbiome.</title>
        <authorList>
            <person name="Kelly W."/>
        </authorList>
    </citation>
    <scope>NUCLEOTIDE SEQUENCE [LARGE SCALE GENOMIC DNA]</scope>
    <source>
        <strain evidence="5 6">SAb67</strain>
    </source>
</reference>
<dbReference type="PRINTS" id="PR00032">
    <property type="entry name" value="HTHARAC"/>
</dbReference>
<keyword evidence="3" id="KW-0804">Transcription</keyword>
<proteinExistence type="predicted"/>
<name>A0A315XWV3_RUMFL</name>
<dbReference type="SMART" id="SM00342">
    <property type="entry name" value="HTH_ARAC"/>
    <property type="match status" value="1"/>
</dbReference>
<keyword evidence="2 5" id="KW-0238">DNA-binding</keyword>
<evidence type="ECO:0000259" key="4">
    <source>
        <dbReference type="PROSITE" id="PS01124"/>
    </source>
</evidence>
<accession>A0A315XWV3</accession>
<comment type="caution">
    <text evidence="5">The sequence shown here is derived from an EMBL/GenBank/DDBJ whole genome shotgun (WGS) entry which is preliminary data.</text>
</comment>
<dbReference type="Gene3D" id="1.10.10.60">
    <property type="entry name" value="Homeodomain-like"/>
    <property type="match status" value="1"/>
</dbReference>
<evidence type="ECO:0000313" key="6">
    <source>
        <dbReference type="Proteomes" id="UP000245720"/>
    </source>
</evidence>
<dbReference type="GO" id="GO:0043565">
    <property type="term" value="F:sequence-specific DNA binding"/>
    <property type="evidence" value="ECO:0007669"/>
    <property type="project" value="InterPro"/>
</dbReference>
<dbReference type="PANTHER" id="PTHR47893">
    <property type="entry name" value="REGULATORY PROTEIN PCHR"/>
    <property type="match status" value="1"/>
</dbReference>
<evidence type="ECO:0000313" key="5">
    <source>
        <dbReference type="EMBL" id="PWJ11865.1"/>
    </source>
</evidence>
<gene>
    <name evidence="5" type="ORF">IE37_02129</name>
</gene>
<dbReference type="AlphaFoldDB" id="A0A315XWV3"/>
<dbReference type="InterPro" id="IPR018060">
    <property type="entry name" value="HTH_AraC"/>
</dbReference>
<dbReference type="PANTHER" id="PTHR47893:SF1">
    <property type="entry name" value="REGULATORY PROTEIN PCHR"/>
    <property type="match status" value="1"/>
</dbReference>
<feature type="domain" description="HTH araC/xylS-type" evidence="4">
    <location>
        <begin position="225"/>
        <end position="324"/>
    </location>
</feature>
<dbReference type="InterPro" id="IPR053142">
    <property type="entry name" value="PchR_regulatory_protein"/>
</dbReference>
<sequence length="326" mass="37458">MDKPLYYMLDNLNTLYKCSNVYQVAADENCRVLKVTGSDGEGFMTLYQVFQGVYLMYDDFHMKFCASDYQAADTLLCIDHCREGRIEHESGHGIRYCMEPGDVRIDRRVHHKGMVHMPLCHYHGITVGFQTDLAEIAMKKELPAFDIDIRGLAEKFCPDDRECLIRDDEGLNRVFMQLYNVNERLGIDYFRLKVIELLMCLKALSPEDFSIDRQYFSAAQAEKVKVVHDLITAHPERNYTIDELAKICGLPSATMRRCFKGMYGSPVYQFIKGYRMQYAADLLLSDRERHIADIAQSVGYDNASKFSAAFRGVMGVTPQKYRKGGE</sequence>
<dbReference type="EMBL" id="QGDI01000008">
    <property type="protein sequence ID" value="PWJ11865.1"/>
    <property type="molecule type" value="Genomic_DNA"/>
</dbReference>
<keyword evidence="1" id="KW-0805">Transcription regulation</keyword>
<organism evidence="5 6">
    <name type="scientific">Ruminococcus flavefaciens</name>
    <dbReference type="NCBI Taxonomy" id="1265"/>
    <lineage>
        <taxon>Bacteria</taxon>
        <taxon>Bacillati</taxon>
        <taxon>Bacillota</taxon>
        <taxon>Clostridia</taxon>
        <taxon>Eubacteriales</taxon>
        <taxon>Oscillospiraceae</taxon>
        <taxon>Ruminococcus</taxon>
    </lineage>
</organism>
<evidence type="ECO:0000256" key="3">
    <source>
        <dbReference type="ARBA" id="ARBA00023163"/>
    </source>
</evidence>
<dbReference type="InterPro" id="IPR020449">
    <property type="entry name" value="Tscrpt_reg_AraC-type_HTH"/>
</dbReference>
<dbReference type="SUPFAM" id="SSF46689">
    <property type="entry name" value="Homeodomain-like"/>
    <property type="match status" value="2"/>
</dbReference>
<dbReference type="GO" id="GO:0003700">
    <property type="term" value="F:DNA-binding transcription factor activity"/>
    <property type="evidence" value="ECO:0007669"/>
    <property type="project" value="InterPro"/>
</dbReference>
<dbReference type="RefSeq" id="WP_242978616.1">
    <property type="nucleotide sequence ID" value="NZ_CACVSX010000011.1"/>
</dbReference>
<dbReference type="Pfam" id="PF12833">
    <property type="entry name" value="HTH_18"/>
    <property type="match status" value="1"/>
</dbReference>
<dbReference type="Proteomes" id="UP000245720">
    <property type="component" value="Unassembled WGS sequence"/>
</dbReference>
<protein>
    <submittedName>
        <fullName evidence="5">AraC-like DNA-binding protein</fullName>
    </submittedName>
</protein>
<evidence type="ECO:0000256" key="2">
    <source>
        <dbReference type="ARBA" id="ARBA00023125"/>
    </source>
</evidence>
<dbReference type="PROSITE" id="PS01124">
    <property type="entry name" value="HTH_ARAC_FAMILY_2"/>
    <property type="match status" value="1"/>
</dbReference>
<evidence type="ECO:0000256" key="1">
    <source>
        <dbReference type="ARBA" id="ARBA00023015"/>
    </source>
</evidence>